<dbReference type="AlphaFoldDB" id="X1GGD4"/>
<proteinExistence type="predicted"/>
<gene>
    <name evidence="1" type="ORF">S03H2_13913</name>
</gene>
<accession>X1GGD4</accession>
<dbReference type="EMBL" id="BARU01007056">
    <property type="protein sequence ID" value="GAH40669.1"/>
    <property type="molecule type" value="Genomic_DNA"/>
</dbReference>
<feature type="non-terminal residue" evidence="1">
    <location>
        <position position="1"/>
    </location>
</feature>
<protein>
    <submittedName>
        <fullName evidence="1">Uncharacterized protein</fullName>
    </submittedName>
</protein>
<reference evidence="1" key="1">
    <citation type="journal article" date="2014" name="Front. Microbiol.">
        <title>High frequency of phylogenetically diverse reductive dehalogenase-homologous genes in deep subseafloor sedimentary metagenomes.</title>
        <authorList>
            <person name="Kawai M."/>
            <person name="Futagami T."/>
            <person name="Toyoda A."/>
            <person name="Takaki Y."/>
            <person name="Nishi S."/>
            <person name="Hori S."/>
            <person name="Arai W."/>
            <person name="Tsubouchi T."/>
            <person name="Morono Y."/>
            <person name="Uchiyama I."/>
            <person name="Ito T."/>
            <person name="Fujiyama A."/>
            <person name="Inagaki F."/>
            <person name="Takami H."/>
        </authorList>
    </citation>
    <scope>NUCLEOTIDE SEQUENCE</scope>
    <source>
        <strain evidence="1">Expedition CK06-06</strain>
    </source>
</reference>
<organism evidence="1">
    <name type="scientific">marine sediment metagenome</name>
    <dbReference type="NCBI Taxonomy" id="412755"/>
    <lineage>
        <taxon>unclassified sequences</taxon>
        <taxon>metagenomes</taxon>
        <taxon>ecological metagenomes</taxon>
    </lineage>
</organism>
<name>X1GGD4_9ZZZZ</name>
<sequence length="137" mass="16148">RLRFSDVQVRPHGLRSDMFQDGVITAADVMLSLADAGELSCELVWQDRIGRTLVQSYYFTRFNDKEAEGRAGFTYELGERKFAGGRYQRGFGNNRFHMTTDIRVVVSPEYMRWRWTDLSGFGRRMQQSRPRRRPEDR</sequence>
<comment type="caution">
    <text evidence="1">The sequence shown here is derived from an EMBL/GenBank/DDBJ whole genome shotgun (WGS) entry which is preliminary data.</text>
</comment>
<evidence type="ECO:0000313" key="1">
    <source>
        <dbReference type="EMBL" id="GAH40669.1"/>
    </source>
</evidence>